<feature type="transmembrane region" description="Helical" evidence="4">
    <location>
        <begin position="269"/>
        <end position="288"/>
    </location>
</feature>
<evidence type="ECO:0000256" key="1">
    <source>
        <dbReference type="ARBA" id="ARBA00012528"/>
    </source>
</evidence>
<dbReference type="CDD" id="cd01949">
    <property type="entry name" value="GGDEF"/>
    <property type="match status" value="1"/>
</dbReference>
<evidence type="ECO:0000256" key="2">
    <source>
        <dbReference type="ARBA" id="ARBA00034247"/>
    </source>
</evidence>
<dbReference type="Gene3D" id="3.30.70.270">
    <property type="match status" value="1"/>
</dbReference>
<dbReference type="SUPFAM" id="SSF55073">
    <property type="entry name" value="Nucleotide cyclase"/>
    <property type="match status" value="1"/>
</dbReference>
<keyword evidence="3" id="KW-0175">Coiled coil</keyword>
<evidence type="ECO:0000256" key="3">
    <source>
        <dbReference type="SAM" id="Coils"/>
    </source>
</evidence>
<reference evidence="6 7" key="1">
    <citation type="submission" date="2013-09" db="EMBL/GenBank/DDBJ databases">
        <title>Whole genome shotgun sequence of Vibrio azureus NBRC 104587.</title>
        <authorList>
            <person name="Isaki S."/>
            <person name="Hosoyama A."/>
            <person name="Numata M."/>
            <person name="Hashimoto M."/>
            <person name="Hosoyama Y."/>
            <person name="Tsuchikane K."/>
            <person name="Noguchi M."/>
            <person name="Hirakata S."/>
            <person name="Ichikawa N."/>
            <person name="Ohji S."/>
            <person name="Yamazoe A."/>
            <person name="Fujita N."/>
        </authorList>
    </citation>
    <scope>NUCLEOTIDE SEQUENCE [LARGE SCALE GENOMIC DNA]</scope>
    <source>
        <strain evidence="6 7">NBRC 104587</strain>
    </source>
</reference>
<dbReference type="eggNOG" id="COG3850">
    <property type="taxonomic scope" value="Bacteria"/>
</dbReference>
<dbReference type="InterPro" id="IPR043128">
    <property type="entry name" value="Rev_trsase/Diguanyl_cyclase"/>
</dbReference>
<sequence>MISLRSVLTFFIVLCSLLPAYWVGTSMIQTHQADLMEQKKRKLENANQGIKNSVAEDLSFIANLTSWYSKDRLLVQAMENRLLSSAVWQMLASFEGLATDVSSVYVLDKNWQPMFETNGSIYHIENSRFLQKVKKKKSVYQEGKILHTSYFNEGLVSNGGQSGIALVSPLLPLMPSTGTNYESQGYLVVLVAYKNLVQLSQRFLYKQESLSFHYGNLSPIRGNETKIVSDITVKNRSFIEPLQVTMVLNFSNYLRNQELVQSKHHLNNFIVATLVITLCIAVLISQWLTQPIRKMELVVRSFEHNQPQKLNPKRFKFKEFERLMDLLDSLWLRLTIHMDELEVRNRDLYQANQQVQRSNAQLADFNQELERRVAEQMAEVRANLSREEAHKIKLMSLINFTTGQAGVGYHAIPEMINLGLERLLPGTGMHFSFHKQSSSKVKTMYASNGGVLGYFDYGNYVMNEEEQILLELFKKQLYSWLELEDFARRDTLTCCFNRKAFDEDYKAACQEIVKGNWGMMAIIVIDLNGLKVLNDNYGHDRGDVLIERATKIIKSVLKEGFVLYRIGGDEFAIIARELDTLTLVSVIEKLESAQNNKWVEFSGNTRYPIKFSVGGASSEWVPLDNLFSVADEAMYEKKREYYSATSQDQGVVCD</sequence>
<dbReference type="GO" id="GO:0052621">
    <property type="term" value="F:diguanylate cyclase activity"/>
    <property type="evidence" value="ECO:0007669"/>
    <property type="project" value="UniProtKB-EC"/>
</dbReference>
<dbReference type="InterPro" id="IPR029787">
    <property type="entry name" value="Nucleotide_cyclase"/>
</dbReference>
<keyword evidence="4" id="KW-1133">Transmembrane helix</keyword>
<feature type="domain" description="GGDEF" evidence="5">
    <location>
        <begin position="518"/>
        <end position="654"/>
    </location>
</feature>
<keyword evidence="7" id="KW-1185">Reference proteome</keyword>
<name>U3AXM8_9VIBR</name>
<dbReference type="AlphaFoldDB" id="U3AXM8"/>
<dbReference type="STRING" id="1219077.VAZ01S_106_00020"/>
<dbReference type="eggNOG" id="COG2199">
    <property type="taxonomic scope" value="Bacteria"/>
</dbReference>
<dbReference type="EMBL" id="BATL01000106">
    <property type="protein sequence ID" value="GAD77987.1"/>
    <property type="molecule type" value="Genomic_DNA"/>
</dbReference>
<evidence type="ECO:0000259" key="5">
    <source>
        <dbReference type="PROSITE" id="PS50887"/>
    </source>
</evidence>
<dbReference type="PANTHER" id="PTHR45138:SF9">
    <property type="entry name" value="DIGUANYLATE CYCLASE DGCM-RELATED"/>
    <property type="match status" value="1"/>
</dbReference>
<dbReference type="PROSITE" id="PS50887">
    <property type="entry name" value="GGDEF"/>
    <property type="match status" value="1"/>
</dbReference>
<evidence type="ECO:0000256" key="4">
    <source>
        <dbReference type="SAM" id="Phobius"/>
    </source>
</evidence>
<protein>
    <recommendedName>
        <fullName evidence="1">diguanylate cyclase</fullName>
        <ecNumber evidence="1">2.7.7.65</ecNumber>
    </recommendedName>
</protein>
<comment type="caution">
    <text evidence="6">The sequence shown here is derived from an EMBL/GenBank/DDBJ whole genome shotgun (WGS) entry which is preliminary data.</text>
</comment>
<dbReference type="NCBIfam" id="TIGR00254">
    <property type="entry name" value="GGDEF"/>
    <property type="match status" value="1"/>
</dbReference>
<dbReference type="Pfam" id="PF00990">
    <property type="entry name" value="GGDEF"/>
    <property type="match status" value="1"/>
</dbReference>
<accession>U3AXM8</accession>
<dbReference type="Proteomes" id="UP000016567">
    <property type="component" value="Unassembled WGS sequence"/>
</dbReference>
<feature type="coiled-coil region" evidence="3">
    <location>
        <begin position="338"/>
        <end position="386"/>
    </location>
</feature>
<keyword evidence="4" id="KW-0812">Transmembrane</keyword>
<dbReference type="SMART" id="SM00267">
    <property type="entry name" value="GGDEF"/>
    <property type="match status" value="1"/>
</dbReference>
<proteinExistence type="predicted"/>
<comment type="catalytic activity">
    <reaction evidence="2">
        <text>2 GTP = 3',3'-c-di-GMP + 2 diphosphate</text>
        <dbReference type="Rhea" id="RHEA:24898"/>
        <dbReference type="ChEBI" id="CHEBI:33019"/>
        <dbReference type="ChEBI" id="CHEBI:37565"/>
        <dbReference type="ChEBI" id="CHEBI:58805"/>
        <dbReference type="EC" id="2.7.7.65"/>
    </reaction>
</comment>
<organism evidence="6 7">
    <name type="scientific">Vibrio azureus NBRC 104587</name>
    <dbReference type="NCBI Taxonomy" id="1219077"/>
    <lineage>
        <taxon>Bacteria</taxon>
        <taxon>Pseudomonadati</taxon>
        <taxon>Pseudomonadota</taxon>
        <taxon>Gammaproteobacteria</taxon>
        <taxon>Vibrionales</taxon>
        <taxon>Vibrionaceae</taxon>
        <taxon>Vibrio</taxon>
    </lineage>
</organism>
<dbReference type="EC" id="2.7.7.65" evidence="1"/>
<dbReference type="OrthoDB" id="5706546at2"/>
<keyword evidence="4" id="KW-0472">Membrane</keyword>
<dbReference type="PANTHER" id="PTHR45138">
    <property type="entry name" value="REGULATORY COMPONENTS OF SENSORY TRANSDUCTION SYSTEM"/>
    <property type="match status" value="1"/>
</dbReference>
<dbReference type="InterPro" id="IPR000160">
    <property type="entry name" value="GGDEF_dom"/>
</dbReference>
<evidence type="ECO:0000313" key="7">
    <source>
        <dbReference type="Proteomes" id="UP000016567"/>
    </source>
</evidence>
<evidence type="ECO:0000313" key="6">
    <source>
        <dbReference type="EMBL" id="GAD77987.1"/>
    </source>
</evidence>
<gene>
    <name evidence="6" type="ORF">VAZ01S_106_00020</name>
</gene>
<dbReference type="InterPro" id="IPR050469">
    <property type="entry name" value="Diguanylate_Cyclase"/>
</dbReference>